<evidence type="ECO:0000313" key="4">
    <source>
        <dbReference type="EMBL" id="KAK9814279.1"/>
    </source>
</evidence>
<keyword evidence="5" id="KW-1185">Reference proteome</keyword>
<dbReference type="Proteomes" id="UP001489004">
    <property type="component" value="Unassembled WGS sequence"/>
</dbReference>
<proteinExistence type="predicted"/>
<dbReference type="Gene3D" id="3.40.50.2300">
    <property type="match status" value="1"/>
</dbReference>
<evidence type="ECO:0000256" key="2">
    <source>
        <dbReference type="SAM" id="MobiDB-lite"/>
    </source>
</evidence>
<dbReference type="EC" id="3.1.3.48" evidence="1"/>
<reference evidence="4 5" key="1">
    <citation type="journal article" date="2024" name="Nat. Commun.">
        <title>Phylogenomics reveals the evolutionary origins of lichenization in chlorophyte algae.</title>
        <authorList>
            <person name="Puginier C."/>
            <person name="Libourel C."/>
            <person name="Otte J."/>
            <person name="Skaloud P."/>
            <person name="Haon M."/>
            <person name="Grisel S."/>
            <person name="Petersen M."/>
            <person name="Berrin J.G."/>
            <person name="Delaux P.M."/>
            <person name="Dal Grande F."/>
            <person name="Keller J."/>
        </authorList>
    </citation>
    <scope>NUCLEOTIDE SEQUENCE [LARGE SCALE GENOMIC DNA]</scope>
    <source>
        <strain evidence="4 5">SAG 2043</strain>
    </source>
</reference>
<dbReference type="AlphaFoldDB" id="A0AAW1Q1E9"/>
<feature type="domain" description="Phosphotyrosine protein phosphatase I" evidence="3">
    <location>
        <begin position="105"/>
        <end position="279"/>
    </location>
</feature>
<evidence type="ECO:0000313" key="5">
    <source>
        <dbReference type="Proteomes" id="UP001489004"/>
    </source>
</evidence>
<evidence type="ECO:0000256" key="1">
    <source>
        <dbReference type="ARBA" id="ARBA00013064"/>
    </source>
</evidence>
<dbReference type="InterPro" id="IPR036196">
    <property type="entry name" value="Ptyr_pPase_sf"/>
</dbReference>
<comment type="caution">
    <text evidence="4">The sequence shown here is derived from an EMBL/GenBank/DDBJ whole genome shotgun (WGS) entry which is preliminary data.</text>
</comment>
<organism evidence="4 5">
    <name type="scientific">[Myrmecia] bisecta</name>
    <dbReference type="NCBI Taxonomy" id="41462"/>
    <lineage>
        <taxon>Eukaryota</taxon>
        <taxon>Viridiplantae</taxon>
        <taxon>Chlorophyta</taxon>
        <taxon>core chlorophytes</taxon>
        <taxon>Trebouxiophyceae</taxon>
        <taxon>Trebouxiales</taxon>
        <taxon>Trebouxiaceae</taxon>
        <taxon>Myrmecia</taxon>
    </lineage>
</organism>
<sequence length="767" mass="84662">MIQVDFATGFPVPLYYGQSGPRRTPRTRQPLEENQLAERLEAVKAGAGEEMDLAQDVQSLLAFRGAVARIMPQWLDEREPDVQPVFRASPYTAEKERELSGRTTTRILFLDEGNLCRSVLAEAVFRQCLENSAQPLDIEVESASVGPALSGEHDARVEVAAREFGLQLAPRQARIFDELVDIVNFDLVLVMDHFDFTEVLREVAVFDKINPGGFYSLRVKLLGTYVSAARSFSALDSPFADSNDINDPLYGNAWSERELAALRVTIQHIQAACEGLLEHLVQLEQRCVAGLPLQVAMAQAVQCPLLESTDSTGAWPRSQPEAARRPVWREPGPAESGTSEFFSIRVNNGQRSIVRRSMGQRVKRGYWKKLENVEKELKAWLKEHKVKGRMPTQRELRKSGANMLSVAISKHGGLVGLRERLRLDRTRRRKGYWSDLSALERELRPYLTCIPEAGLRASATRYVMPQQAELLAAGRSDLMKAIRAWGGSVEVANLLGISPRQGAVSTIDQVCAELKAYMEETGIWADGCLPSRAQLQQDGHSPLVNAITRLGGVRRFAAIMRMDYVHGNSRLSPGKLADVHMLPKLGPMGSDALLDAAFESNDAMPEALLSSADGRPSDNEDALSAEALCYADWDGLFTCTDTAVSYPVTAGDIGSSLQDGPPSAEASRWGEELTVMVDRRARTAPLMDQVGQEVLRYLHSQGITEMRIPTRGELQQSGRIDLAGAIQRCGGGKRLARFMGVAFKETRGRKKAEPASIAIDDDTFVFI</sequence>
<dbReference type="SUPFAM" id="SSF52788">
    <property type="entry name" value="Phosphotyrosine protein phosphatases I"/>
    <property type="match status" value="1"/>
</dbReference>
<dbReference type="PANTHER" id="PTHR11717:SF7">
    <property type="entry name" value="LOW MOLECULAR WEIGHT PHOSPHOTYROSINE PROTEIN PHOSPHATASE"/>
    <property type="match status" value="1"/>
</dbReference>
<dbReference type="GO" id="GO:0004725">
    <property type="term" value="F:protein tyrosine phosphatase activity"/>
    <property type="evidence" value="ECO:0007669"/>
    <property type="project" value="UniProtKB-EC"/>
</dbReference>
<accession>A0AAW1Q1E9</accession>
<dbReference type="InterPro" id="IPR050438">
    <property type="entry name" value="LMW_PTPase"/>
</dbReference>
<dbReference type="EMBL" id="JALJOR010000007">
    <property type="protein sequence ID" value="KAK9814279.1"/>
    <property type="molecule type" value="Genomic_DNA"/>
</dbReference>
<dbReference type="SMART" id="SM00226">
    <property type="entry name" value="LMWPc"/>
    <property type="match status" value="1"/>
</dbReference>
<feature type="region of interest" description="Disordered" evidence="2">
    <location>
        <begin position="310"/>
        <end position="339"/>
    </location>
</feature>
<dbReference type="InterPro" id="IPR023485">
    <property type="entry name" value="Ptyr_pPase"/>
</dbReference>
<dbReference type="Pfam" id="PF01451">
    <property type="entry name" value="LMWPc"/>
    <property type="match status" value="1"/>
</dbReference>
<dbReference type="PANTHER" id="PTHR11717">
    <property type="entry name" value="LOW MOLECULAR WEIGHT PROTEIN TYROSINE PHOSPHATASE"/>
    <property type="match status" value="1"/>
</dbReference>
<gene>
    <name evidence="4" type="ORF">WJX72_003320</name>
</gene>
<evidence type="ECO:0000259" key="3">
    <source>
        <dbReference type="SMART" id="SM00226"/>
    </source>
</evidence>
<protein>
    <recommendedName>
        <fullName evidence="1">protein-tyrosine-phosphatase</fullName>
        <ecNumber evidence="1">3.1.3.48</ecNumber>
    </recommendedName>
</protein>
<name>A0AAW1Q1E9_9CHLO</name>